<organism evidence="2 3">
    <name type="scientific">Sphingobacterium paucimobilis HER1398</name>
    <dbReference type="NCBI Taxonomy" id="1346330"/>
    <lineage>
        <taxon>Bacteria</taxon>
        <taxon>Pseudomonadati</taxon>
        <taxon>Bacteroidota</taxon>
        <taxon>Sphingobacteriia</taxon>
        <taxon>Sphingobacteriales</taxon>
        <taxon>Sphingobacteriaceae</taxon>
        <taxon>Sphingobacterium</taxon>
    </lineage>
</organism>
<keyword evidence="1" id="KW-1133">Transmembrane helix</keyword>
<comment type="caution">
    <text evidence="2">The sequence shown here is derived from an EMBL/GenBank/DDBJ whole genome shotgun (WGS) entry which is preliminary data.</text>
</comment>
<feature type="transmembrane region" description="Helical" evidence="1">
    <location>
        <begin position="15"/>
        <end position="35"/>
    </location>
</feature>
<accession>U2HG04</accession>
<keyword evidence="1" id="KW-0812">Transmembrane</keyword>
<dbReference type="PROSITE" id="PS51257">
    <property type="entry name" value="PROKAR_LIPOPROTEIN"/>
    <property type="match status" value="1"/>
</dbReference>
<reference evidence="2 3" key="1">
    <citation type="journal article" date="2013" name="Genome Announc.">
        <title>The Draft Genome Sequence of Sphingomonas paucimobilis Strain HER1398 (Proteobacteria), Host to the Giant PAU Phage, Indicates That It Is a Member of the Genus Sphingobacterium (Bacteroidetes).</title>
        <authorList>
            <person name="White R.A.III."/>
            <person name="Suttle C.A."/>
        </authorList>
    </citation>
    <scope>NUCLEOTIDE SEQUENCE [LARGE SCALE GENOMIC DNA]</scope>
    <source>
        <strain evidence="2 3">HER1398</strain>
    </source>
</reference>
<keyword evidence="1" id="KW-0472">Membrane</keyword>
<evidence type="ECO:0008006" key="4">
    <source>
        <dbReference type="Google" id="ProtNLM"/>
    </source>
</evidence>
<evidence type="ECO:0000313" key="2">
    <source>
        <dbReference type="EMBL" id="ERJ60686.1"/>
    </source>
</evidence>
<dbReference type="EMBL" id="ATDL01000004">
    <property type="protein sequence ID" value="ERJ60686.1"/>
    <property type="molecule type" value="Genomic_DNA"/>
</dbReference>
<evidence type="ECO:0000256" key="1">
    <source>
        <dbReference type="SAM" id="Phobius"/>
    </source>
</evidence>
<sequence length="255" mass="29093">MLVENKVMERIIKHFVSHVSWIWVVLGASLLFFACDKESEGKKERASCFEKFDYKYEELLTKGDVAKHVAINEATYKEKISVTKGVYGYCEYQWLSNRPDLEIEISGQIIKGPDMDMVKLTKLDFYTDSELKLYSQSSALALFDQAYKKLNPSEYEMLLANLKKEYAGDPKGYEEAKGLLDARKNFAFQPVEDLGDRAYWKWNDTYGLELVVLAGSARFTIETKLSTEARGTLPVAVKLAKEVLAKCGRVSRDND</sequence>
<gene>
    <name evidence="2" type="ORF">M472_18165</name>
</gene>
<dbReference type="AlphaFoldDB" id="U2HG04"/>
<keyword evidence="3" id="KW-1185">Reference proteome</keyword>
<dbReference type="PATRIC" id="fig|1346330.5.peg.592"/>
<evidence type="ECO:0000313" key="3">
    <source>
        <dbReference type="Proteomes" id="UP000016584"/>
    </source>
</evidence>
<dbReference type="STRING" id="1346330.M472_18165"/>
<proteinExistence type="predicted"/>
<name>U2HG04_9SPHI</name>
<dbReference type="Proteomes" id="UP000016584">
    <property type="component" value="Unassembled WGS sequence"/>
</dbReference>
<protein>
    <recommendedName>
        <fullName evidence="4">Lipoprotein</fullName>
    </recommendedName>
</protein>